<dbReference type="RefSeq" id="WP_120769721.1">
    <property type="nucleotide sequence ID" value="NZ_CP032655.1"/>
</dbReference>
<keyword evidence="2" id="KW-0812">Transmembrane</keyword>
<evidence type="ECO:0000313" key="3">
    <source>
        <dbReference type="EMBL" id="RMW51116.1"/>
    </source>
</evidence>
<proteinExistence type="predicted"/>
<feature type="region of interest" description="Disordered" evidence="1">
    <location>
        <begin position="382"/>
        <end position="401"/>
    </location>
</feature>
<gene>
    <name evidence="3" type="ORF">D6U18_02425</name>
</gene>
<accession>A0ABD7IWD6</accession>
<feature type="transmembrane region" description="Helical" evidence="2">
    <location>
        <begin position="182"/>
        <end position="204"/>
    </location>
</feature>
<name>A0ABD7IWD6_LACPE</name>
<evidence type="ECO:0000256" key="2">
    <source>
        <dbReference type="SAM" id="Phobius"/>
    </source>
</evidence>
<feature type="transmembrane region" description="Helical" evidence="2">
    <location>
        <begin position="35"/>
        <end position="53"/>
    </location>
</feature>
<reference evidence="3 4" key="1">
    <citation type="submission" date="2018-10" db="EMBL/GenBank/DDBJ databases">
        <title>Genome sequences of five Lactobacillus pentosus strains isolated from brines of traditionally fermented spanish-style green table olives and differences between them.</title>
        <authorList>
            <person name="Jimenez Diaz R."/>
        </authorList>
    </citation>
    <scope>NUCLEOTIDE SEQUENCE [LARGE SCALE GENOMIC DNA]</scope>
    <source>
        <strain evidence="3 4">IG10</strain>
    </source>
</reference>
<feature type="transmembrane region" description="Helical" evidence="2">
    <location>
        <begin position="296"/>
        <end position="319"/>
    </location>
</feature>
<feature type="transmembrane region" description="Helical" evidence="2">
    <location>
        <begin position="104"/>
        <end position="126"/>
    </location>
</feature>
<evidence type="ECO:0008006" key="5">
    <source>
        <dbReference type="Google" id="ProtNLM"/>
    </source>
</evidence>
<dbReference type="EMBL" id="RDCJ01000028">
    <property type="protein sequence ID" value="RMW51116.1"/>
    <property type="molecule type" value="Genomic_DNA"/>
</dbReference>
<feature type="transmembrane region" description="Helical" evidence="2">
    <location>
        <begin position="65"/>
        <end position="92"/>
    </location>
</feature>
<feature type="transmembrane region" description="Helical" evidence="2">
    <location>
        <begin position="138"/>
        <end position="162"/>
    </location>
</feature>
<comment type="caution">
    <text evidence="3">The sequence shown here is derived from an EMBL/GenBank/DDBJ whole genome shotgun (WGS) entry which is preliminary data.</text>
</comment>
<feature type="transmembrane region" description="Helical" evidence="2">
    <location>
        <begin position="326"/>
        <end position="343"/>
    </location>
</feature>
<organism evidence="3 4">
    <name type="scientific">Lactiplantibacillus pentosus</name>
    <name type="common">Lactobacillus pentosus</name>
    <dbReference type="NCBI Taxonomy" id="1589"/>
    <lineage>
        <taxon>Bacteria</taxon>
        <taxon>Bacillati</taxon>
        <taxon>Bacillota</taxon>
        <taxon>Bacilli</taxon>
        <taxon>Lactobacillales</taxon>
        <taxon>Lactobacillaceae</taxon>
        <taxon>Lactiplantibacillus</taxon>
    </lineage>
</organism>
<feature type="compositionally biased region" description="Basic residues" evidence="1">
    <location>
        <begin position="390"/>
        <end position="401"/>
    </location>
</feature>
<protein>
    <recommendedName>
        <fullName evidence="5">Polysaccharide polymerase</fullName>
    </recommendedName>
</protein>
<keyword evidence="2" id="KW-0472">Membrane</keyword>
<dbReference type="Proteomes" id="UP000276249">
    <property type="component" value="Unassembled WGS sequence"/>
</dbReference>
<feature type="transmembrane region" description="Helical" evidence="2">
    <location>
        <begin position="216"/>
        <end position="236"/>
    </location>
</feature>
<evidence type="ECO:0000313" key="4">
    <source>
        <dbReference type="Proteomes" id="UP000276249"/>
    </source>
</evidence>
<evidence type="ECO:0000256" key="1">
    <source>
        <dbReference type="SAM" id="MobiDB-lite"/>
    </source>
</evidence>
<keyword evidence="2" id="KW-1133">Transmembrane helix</keyword>
<feature type="transmembrane region" description="Helical" evidence="2">
    <location>
        <begin position="7"/>
        <end position="23"/>
    </location>
</feature>
<dbReference type="AlphaFoldDB" id="A0ABD7IWD6"/>
<sequence>MKLSKKQLSAMPLAIFLIYMTIYNSSFKLVFVSSLWQYMVYGMYIGLYTLFVLQQVGRTQKVKQWLYLFVLSLLMFFYLERGNLNVAIIFLLGLYTINIMDVRLVLKVYLVSFFIAFVVVIGLALLKVLPMYEAKYGLLAIGFRNPNATGFYCACMVVMHWILNWRKLSVVNWVEIPVATVLLLMLEDFTALLMIVLVVVIKACSPVFEHLLNVKWFSYGLVLLPVIFFGICLWIGHNFNNYAFLSQLNDIFTSRPSIWNYYLANYDMNLFGNQLADVVLTGVNWTVGRGAFDGDFIFFPIINGLFAFVSVMVLLMVAFKKSIWHKQYALVAFFLIYLISGISENQLLIPFQCPVAVLMVLICYPEFSFEREADDVKEEDYDRDWSDGRSRRRRKRNYEFY</sequence>